<protein>
    <submittedName>
        <fullName evidence="2">Uncharacterized protein</fullName>
    </submittedName>
</protein>
<dbReference type="Proteomes" id="UP000009328">
    <property type="component" value="Unassembled WGS sequence"/>
</dbReference>
<proteinExistence type="predicted"/>
<gene>
    <name evidence="2" type="ORF">BN7_5777</name>
</gene>
<evidence type="ECO:0000256" key="1">
    <source>
        <dbReference type="SAM" id="MobiDB-lite"/>
    </source>
</evidence>
<feature type="region of interest" description="Disordered" evidence="1">
    <location>
        <begin position="53"/>
        <end position="95"/>
    </location>
</feature>
<evidence type="ECO:0000313" key="3">
    <source>
        <dbReference type="Proteomes" id="UP000009328"/>
    </source>
</evidence>
<keyword evidence="3" id="KW-1185">Reference proteome</keyword>
<dbReference type="EMBL" id="CAIF01000233">
    <property type="protein sequence ID" value="CCH46188.1"/>
    <property type="molecule type" value="Genomic_DNA"/>
</dbReference>
<feature type="compositionally biased region" description="Low complexity" evidence="1">
    <location>
        <begin position="11"/>
        <end position="21"/>
    </location>
</feature>
<accession>K0KYN4</accession>
<sequence>MAYGRGQKRQNSSAGSGSSNADSTAVADGISLTEDQWNLLVGNFDAIGDALTALDGGKKPKLSDPIVPEEERKQDADEENVKNEVKDELPASEEE</sequence>
<feature type="compositionally biased region" description="Basic and acidic residues" evidence="1">
    <location>
        <begin position="69"/>
        <end position="89"/>
    </location>
</feature>
<name>K0KYN4_WICCF</name>
<dbReference type="HOGENOM" id="CLU_2374380_0_0_1"/>
<dbReference type="InParanoid" id="K0KYN4"/>
<dbReference type="AlphaFoldDB" id="K0KYN4"/>
<reference evidence="2 3" key="1">
    <citation type="journal article" date="2012" name="Eukaryot. Cell">
        <title>Draft genome sequence of Wickerhamomyces ciferrii NRRL Y-1031 F-60-10.</title>
        <authorList>
            <person name="Schneider J."/>
            <person name="Andrea H."/>
            <person name="Blom J."/>
            <person name="Jaenicke S."/>
            <person name="Ruckert C."/>
            <person name="Schorsch C."/>
            <person name="Szczepanowski R."/>
            <person name="Farwick M."/>
            <person name="Goesmann A."/>
            <person name="Puhler A."/>
            <person name="Schaffer S."/>
            <person name="Tauch A."/>
            <person name="Kohler T."/>
            <person name="Brinkrolf K."/>
        </authorList>
    </citation>
    <scope>NUCLEOTIDE SEQUENCE [LARGE SCALE GENOMIC DNA]</scope>
    <source>
        <strain evidence="3">ATCC 14091 / BCRC 22168 / CBS 111 / JCM 3599 / NBRC 0793 / NRRL Y-1031 F-60-10</strain>
    </source>
</reference>
<organism evidence="2 3">
    <name type="scientific">Wickerhamomyces ciferrii (strain ATCC 14091 / BCRC 22168 / CBS 111 / JCM 3599 / NBRC 0793 / NRRL Y-1031 F-60-10)</name>
    <name type="common">Yeast</name>
    <name type="synonym">Pichia ciferrii</name>
    <dbReference type="NCBI Taxonomy" id="1206466"/>
    <lineage>
        <taxon>Eukaryota</taxon>
        <taxon>Fungi</taxon>
        <taxon>Dikarya</taxon>
        <taxon>Ascomycota</taxon>
        <taxon>Saccharomycotina</taxon>
        <taxon>Saccharomycetes</taxon>
        <taxon>Phaffomycetales</taxon>
        <taxon>Wickerhamomycetaceae</taxon>
        <taxon>Wickerhamomyces</taxon>
    </lineage>
</organism>
<feature type="region of interest" description="Disordered" evidence="1">
    <location>
        <begin position="1"/>
        <end position="25"/>
    </location>
</feature>
<evidence type="ECO:0000313" key="2">
    <source>
        <dbReference type="EMBL" id="CCH46188.1"/>
    </source>
</evidence>
<comment type="caution">
    <text evidence="2">The sequence shown here is derived from an EMBL/GenBank/DDBJ whole genome shotgun (WGS) entry which is preliminary data.</text>
</comment>